<dbReference type="CDD" id="cd07153">
    <property type="entry name" value="Fur_like"/>
    <property type="match status" value="1"/>
</dbReference>
<organism evidence="2">
    <name type="scientific">marine metagenome</name>
    <dbReference type="NCBI Taxonomy" id="408172"/>
    <lineage>
        <taxon>unclassified sequences</taxon>
        <taxon>metagenomes</taxon>
        <taxon>ecological metagenomes</taxon>
    </lineage>
</organism>
<evidence type="ECO:0000313" key="2">
    <source>
        <dbReference type="EMBL" id="SVE40165.1"/>
    </source>
</evidence>
<comment type="subunit">
    <text evidence="1">Homodimer.</text>
</comment>
<reference evidence="2" key="1">
    <citation type="submission" date="2018-05" db="EMBL/GenBank/DDBJ databases">
        <authorList>
            <person name="Lanie J.A."/>
            <person name="Ng W.-L."/>
            <person name="Kazmierczak K.M."/>
            <person name="Andrzejewski T.M."/>
            <person name="Davidsen T.M."/>
            <person name="Wayne K.J."/>
            <person name="Tettelin H."/>
            <person name="Glass J.I."/>
            <person name="Rusch D."/>
            <person name="Podicherti R."/>
            <person name="Tsui H.-C.T."/>
            <person name="Winkler M.E."/>
        </authorList>
    </citation>
    <scope>NUCLEOTIDE SEQUENCE</scope>
</reference>
<sequence length="107" mass="12499">MYPELQILKDYLRVTGMKQTSQRETILKAFLEFDGHITIEELFEKSKKLDSSIGIATVYRTVTIFKECGLANEQPLPDGKNVIEKLYRKPHHDHLLCIKCNKLEEFE</sequence>
<dbReference type="EMBL" id="UINC01214779">
    <property type="protein sequence ID" value="SVE40165.1"/>
    <property type="molecule type" value="Genomic_DNA"/>
</dbReference>
<dbReference type="PANTHER" id="PTHR33202:SF2">
    <property type="entry name" value="FERRIC UPTAKE REGULATION PROTEIN"/>
    <property type="match status" value="1"/>
</dbReference>
<dbReference type="Gene3D" id="1.10.10.10">
    <property type="entry name" value="Winged helix-like DNA-binding domain superfamily/Winged helix DNA-binding domain"/>
    <property type="match status" value="1"/>
</dbReference>
<dbReference type="GO" id="GO:1900705">
    <property type="term" value="P:negative regulation of siderophore biosynthetic process"/>
    <property type="evidence" value="ECO:0007669"/>
    <property type="project" value="TreeGrafter"/>
</dbReference>
<name>A0A383D7C3_9ZZZZ</name>
<protein>
    <recommendedName>
        <fullName evidence="3">Ferric uptake regulation protein</fullName>
    </recommendedName>
</protein>
<accession>A0A383D7C3</accession>
<evidence type="ECO:0008006" key="3">
    <source>
        <dbReference type="Google" id="ProtNLM"/>
    </source>
</evidence>
<dbReference type="GO" id="GO:0005829">
    <property type="term" value="C:cytosol"/>
    <property type="evidence" value="ECO:0007669"/>
    <property type="project" value="TreeGrafter"/>
</dbReference>
<dbReference type="PANTHER" id="PTHR33202">
    <property type="entry name" value="ZINC UPTAKE REGULATION PROTEIN"/>
    <property type="match status" value="1"/>
</dbReference>
<dbReference type="InterPro" id="IPR036388">
    <property type="entry name" value="WH-like_DNA-bd_sf"/>
</dbReference>
<feature type="non-terminal residue" evidence="2">
    <location>
        <position position="107"/>
    </location>
</feature>
<dbReference type="InterPro" id="IPR002481">
    <property type="entry name" value="FUR"/>
</dbReference>
<dbReference type="GO" id="GO:0003700">
    <property type="term" value="F:DNA-binding transcription factor activity"/>
    <property type="evidence" value="ECO:0007669"/>
    <property type="project" value="InterPro"/>
</dbReference>
<dbReference type="InterPro" id="IPR036390">
    <property type="entry name" value="WH_DNA-bd_sf"/>
</dbReference>
<dbReference type="SUPFAM" id="SSF46785">
    <property type="entry name" value="Winged helix' DNA-binding domain"/>
    <property type="match status" value="1"/>
</dbReference>
<dbReference type="GO" id="GO:0008270">
    <property type="term" value="F:zinc ion binding"/>
    <property type="evidence" value="ECO:0007669"/>
    <property type="project" value="TreeGrafter"/>
</dbReference>
<dbReference type="GO" id="GO:0000976">
    <property type="term" value="F:transcription cis-regulatory region binding"/>
    <property type="evidence" value="ECO:0007669"/>
    <property type="project" value="TreeGrafter"/>
</dbReference>
<dbReference type="AlphaFoldDB" id="A0A383D7C3"/>
<dbReference type="Pfam" id="PF01475">
    <property type="entry name" value="FUR"/>
    <property type="match status" value="1"/>
</dbReference>
<dbReference type="GO" id="GO:0045892">
    <property type="term" value="P:negative regulation of DNA-templated transcription"/>
    <property type="evidence" value="ECO:0007669"/>
    <property type="project" value="TreeGrafter"/>
</dbReference>
<gene>
    <name evidence="2" type="ORF">METZ01_LOCUS493019</name>
</gene>
<proteinExistence type="predicted"/>
<evidence type="ECO:0000256" key="1">
    <source>
        <dbReference type="ARBA" id="ARBA00011738"/>
    </source>
</evidence>